<dbReference type="InterPro" id="IPR036544">
    <property type="entry name" value="QCR7_sf"/>
</dbReference>
<accession>A0A2T0FJ81</accession>
<evidence type="ECO:0000313" key="11">
    <source>
        <dbReference type="Proteomes" id="UP000238350"/>
    </source>
</evidence>
<evidence type="ECO:0000256" key="7">
    <source>
        <dbReference type="ARBA" id="ARBA00023128"/>
    </source>
</evidence>
<dbReference type="GO" id="GO:0045275">
    <property type="term" value="C:respiratory chain complex III"/>
    <property type="evidence" value="ECO:0007669"/>
    <property type="project" value="InterPro"/>
</dbReference>
<organism evidence="10 11">
    <name type="scientific">Wickerhamiella sorbophila</name>
    <dbReference type="NCBI Taxonomy" id="45607"/>
    <lineage>
        <taxon>Eukaryota</taxon>
        <taxon>Fungi</taxon>
        <taxon>Dikarya</taxon>
        <taxon>Ascomycota</taxon>
        <taxon>Saccharomycotina</taxon>
        <taxon>Dipodascomycetes</taxon>
        <taxon>Dipodascales</taxon>
        <taxon>Trichomonascaceae</taxon>
        <taxon>Wickerhamiella</taxon>
    </lineage>
</organism>
<dbReference type="GeneID" id="36516432"/>
<evidence type="ECO:0000256" key="9">
    <source>
        <dbReference type="PIRNR" id="PIRNR000022"/>
    </source>
</evidence>
<evidence type="ECO:0000313" key="10">
    <source>
        <dbReference type="EMBL" id="PRT55064.1"/>
    </source>
</evidence>
<reference evidence="10 11" key="1">
    <citation type="submission" date="2017-04" db="EMBL/GenBank/DDBJ databases">
        <title>Genome sequencing of [Candida] sorbophila.</title>
        <authorList>
            <person name="Ahn J.O."/>
        </authorList>
    </citation>
    <scope>NUCLEOTIDE SEQUENCE [LARGE SCALE GENOMIC DNA]</scope>
    <source>
        <strain evidence="10 11">DS02</strain>
    </source>
</reference>
<dbReference type="OrthoDB" id="425749at2759"/>
<protein>
    <recommendedName>
        <fullName evidence="9">Cytochrome b-c1 complex subunit 7</fullName>
    </recommendedName>
</protein>
<dbReference type="Proteomes" id="UP000238350">
    <property type="component" value="Unassembled WGS sequence"/>
</dbReference>
<dbReference type="Gene3D" id="1.10.1090.10">
    <property type="entry name" value="Cytochrome b-c1 complex subunit 7"/>
    <property type="match status" value="1"/>
</dbReference>
<evidence type="ECO:0000256" key="4">
    <source>
        <dbReference type="ARBA" id="ARBA00022660"/>
    </source>
</evidence>
<dbReference type="GO" id="GO:0006122">
    <property type="term" value="P:mitochondrial electron transport, ubiquinol to cytochrome c"/>
    <property type="evidence" value="ECO:0007669"/>
    <property type="project" value="InterPro"/>
</dbReference>
<evidence type="ECO:0000256" key="3">
    <source>
        <dbReference type="ARBA" id="ARBA00022448"/>
    </source>
</evidence>
<comment type="similarity">
    <text evidence="2 9">Belongs to the UQCRB/QCR7 family.</text>
</comment>
<evidence type="ECO:0000256" key="6">
    <source>
        <dbReference type="ARBA" id="ARBA00022982"/>
    </source>
</evidence>
<dbReference type="AlphaFoldDB" id="A0A2T0FJ81"/>
<dbReference type="Pfam" id="PF02271">
    <property type="entry name" value="UCR_14kD"/>
    <property type="match status" value="1"/>
</dbReference>
<evidence type="ECO:0000256" key="5">
    <source>
        <dbReference type="ARBA" id="ARBA00022792"/>
    </source>
</evidence>
<dbReference type="InterPro" id="IPR003197">
    <property type="entry name" value="QCR7"/>
</dbReference>
<evidence type="ECO:0000256" key="1">
    <source>
        <dbReference type="ARBA" id="ARBA00004443"/>
    </source>
</evidence>
<comment type="subcellular location">
    <subcellularLocation>
        <location evidence="1">Mitochondrion inner membrane</location>
        <topology evidence="1">Peripheral membrane protein</topology>
        <orientation evidence="1">Matrix side</orientation>
    </subcellularLocation>
</comment>
<dbReference type="PANTHER" id="PTHR12022">
    <property type="entry name" value="UBIQUINOL-CYTOCHROME C REDUCTASE COMPLEX 14 KD PROTEIN"/>
    <property type="match status" value="1"/>
</dbReference>
<keyword evidence="8 9" id="KW-0472">Membrane</keyword>
<keyword evidence="5 9" id="KW-0999">Mitochondrion inner membrane</keyword>
<comment type="caution">
    <text evidence="10">The sequence shown here is derived from an EMBL/GenBank/DDBJ whole genome shotgun (WGS) entry which is preliminary data.</text>
</comment>
<proteinExistence type="inferred from homology"/>
<gene>
    <name evidence="10" type="ORF">B9G98_02684</name>
</gene>
<dbReference type="EMBL" id="NDIQ01000021">
    <property type="protein sequence ID" value="PRT55064.1"/>
    <property type="molecule type" value="Genomic_DNA"/>
</dbReference>
<evidence type="ECO:0000256" key="2">
    <source>
        <dbReference type="ARBA" id="ARBA00008554"/>
    </source>
</evidence>
<keyword evidence="11" id="KW-1185">Reference proteome</keyword>
<dbReference type="STRING" id="45607.A0A2T0FJ81"/>
<dbReference type="SUPFAM" id="SSF81524">
    <property type="entry name" value="14 kDa protein of cytochrome bc1 complex (Ubiquinol-cytochrome c reductase)"/>
    <property type="match status" value="1"/>
</dbReference>
<name>A0A2T0FJ81_9ASCO</name>
<keyword evidence="3 9" id="KW-0813">Transport</keyword>
<evidence type="ECO:0000256" key="8">
    <source>
        <dbReference type="ARBA" id="ARBA00023136"/>
    </source>
</evidence>
<dbReference type="RefSeq" id="XP_024665009.1">
    <property type="nucleotide sequence ID" value="XM_024809241.1"/>
</dbReference>
<sequence>MSTYTQLEAISKFILSKPMLKSVFVPASRVFVNLGGYRKMGLKTQDLFWEENEVMQTALRRLPAEDSYKRVYRIATAFQASLTQQLLPKDQWIKPEEDTDYLIPYLLEAEAQIKEREELDNIVVKPRSL</sequence>
<dbReference type="GO" id="GO:0005743">
    <property type="term" value="C:mitochondrial inner membrane"/>
    <property type="evidence" value="ECO:0007669"/>
    <property type="project" value="UniProtKB-SubCell"/>
</dbReference>
<comment type="function">
    <text evidence="9">Component of the ubiquinol-cytochrome c oxidoreductase, a multisubunit transmembrane complex that is part of the mitochondrial electron transport chain which drives oxidative phosphorylation.</text>
</comment>
<keyword evidence="7 9" id="KW-0496">Mitochondrion</keyword>
<dbReference type="PANTHER" id="PTHR12022:SF0">
    <property type="entry name" value="CYTOCHROME B-C1 COMPLEX SUBUNIT 7"/>
    <property type="match status" value="1"/>
</dbReference>
<dbReference type="FunFam" id="1.10.1090.10:FF:000001">
    <property type="entry name" value="Cytochrome b-c1 complex subunit 7"/>
    <property type="match status" value="1"/>
</dbReference>
<keyword evidence="4 9" id="KW-0679">Respiratory chain</keyword>
<keyword evidence="6 9" id="KW-0249">Electron transport</keyword>
<dbReference type="PIRSF" id="PIRSF000022">
    <property type="entry name" value="Bc1_14K"/>
    <property type="match status" value="1"/>
</dbReference>